<reference evidence="3" key="1">
    <citation type="submission" date="2016-11" db="EMBL/GenBank/DDBJ databases">
        <authorList>
            <person name="Varghese N."/>
            <person name="Submissions S."/>
        </authorList>
    </citation>
    <scope>NUCLEOTIDE SEQUENCE [LARGE SCALE GENOMIC DNA]</scope>
    <source>
        <strain evidence="3">DSM 26898</strain>
    </source>
</reference>
<dbReference type="OrthoDB" id="1261237at2"/>
<dbReference type="Pfam" id="PF20448">
    <property type="entry name" value="DUF6705"/>
    <property type="match status" value="1"/>
</dbReference>
<protein>
    <recommendedName>
        <fullName evidence="1">DUF6705 domain-containing protein</fullName>
    </recommendedName>
</protein>
<evidence type="ECO:0000259" key="1">
    <source>
        <dbReference type="Pfam" id="PF20448"/>
    </source>
</evidence>
<dbReference type="EMBL" id="FQVO01000006">
    <property type="protein sequence ID" value="SHE94592.1"/>
    <property type="molecule type" value="Genomic_DNA"/>
</dbReference>
<keyword evidence="3" id="KW-1185">Reference proteome</keyword>
<dbReference type="InterPro" id="IPR046551">
    <property type="entry name" value="DUF6705"/>
</dbReference>
<dbReference type="RefSeq" id="WP_072884606.1">
    <property type="nucleotide sequence ID" value="NZ_FQVO01000006.1"/>
</dbReference>
<sequence>MKNIILLVVISLISSLLKSQSVVIDISKSGIGQPSGYYRKDLNNILNQFEGTYLYTNGDKSFKIVLVKKN</sequence>
<name>A0A1M4XN14_9FLAO</name>
<evidence type="ECO:0000313" key="3">
    <source>
        <dbReference type="Proteomes" id="UP000184236"/>
    </source>
</evidence>
<accession>A0A1M4XN14</accession>
<dbReference type="STRING" id="1302685.SAMN05444408_106140"/>
<dbReference type="AlphaFoldDB" id="A0A1M4XN14"/>
<dbReference type="Proteomes" id="UP000184236">
    <property type="component" value="Unassembled WGS sequence"/>
</dbReference>
<organism evidence="2 3">
    <name type="scientific">Chryseobacterium takakiae</name>
    <dbReference type="NCBI Taxonomy" id="1302685"/>
    <lineage>
        <taxon>Bacteria</taxon>
        <taxon>Pseudomonadati</taxon>
        <taxon>Bacteroidota</taxon>
        <taxon>Flavobacteriia</taxon>
        <taxon>Flavobacteriales</taxon>
        <taxon>Weeksellaceae</taxon>
        <taxon>Chryseobacterium group</taxon>
        <taxon>Chryseobacterium</taxon>
    </lineage>
</organism>
<feature type="domain" description="DUF6705" evidence="1">
    <location>
        <begin position="1"/>
        <end position="69"/>
    </location>
</feature>
<proteinExistence type="predicted"/>
<gene>
    <name evidence="2" type="ORF">SAMN05444408_106140</name>
</gene>
<evidence type="ECO:0000313" key="2">
    <source>
        <dbReference type="EMBL" id="SHE94592.1"/>
    </source>
</evidence>